<reference evidence="2" key="1">
    <citation type="journal article" date="2023" name="Genome Biol. Evol.">
        <title>First Whole Genome Sequence and Flow Cytometry Genome Size Data for the Lichen-Forming Fungus Ramalina farinacea (Ascomycota).</title>
        <authorList>
            <person name="Llewellyn T."/>
            <person name="Mian S."/>
            <person name="Hill R."/>
            <person name="Leitch I.J."/>
            <person name="Gaya E."/>
        </authorList>
    </citation>
    <scope>NUCLEOTIDE SEQUENCE</scope>
    <source>
        <strain evidence="2">LIQ254RAFAR</strain>
    </source>
</reference>
<comment type="caution">
    <text evidence="2">The sequence shown here is derived from an EMBL/GenBank/DDBJ whole genome shotgun (WGS) entry which is preliminary data.</text>
</comment>
<protein>
    <submittedName>
        <fullName evidence="2">Uncharacterized protein</fullName>
    </submittedName>
</protein>
<evidence type="ECO:0000313" key="2">
    <source>
        <dbReference type="EMBL" id="MDI1487877.1"/>
    </source>
</evidence>
<sequence length="395" mass="43905">MDPANMLAQFERKKQEYELAAEQRNQFRVQMQLFNEKDARELQEIEQIALDLQKAGINPGYQSEPTTPPRELERRGAEHRDSIPSHQSQYLDPDVARMTGPRHLYLKPQDQLVEMLQALSQSPGLETQGDSWNAAGRHRLSLQHNLQQSNGMASNVQNNSFSTLQAQKSPEPKLTSRQSNRHSMEASVAAYSQAGSGSQVPHQDSTRPSLANSHASYSTNDVPTVKNTSSLSNVTPPKNHSQHFHNHNASLGRIPQHAVSNRHSRELSSGSEVLREDPMSAFQPLNTALQTGSSAFSPTMTTTSSPTDPSPGAANSYNPMTFANPQMYAGYGMQLMNMSMNPMMQTPLAFQNQMQMFQNQNGFLPYANYAQQARFHDGSARMGQQRRAPHGDGKS</sequence>
<feature type="compositionally biased region" description="Polar residues" evidence="1">
    <location>
        <begin position="193"/>
        <end position="239"/>
    </location>
</feature>
<proteinExistence type="predicted"/>
<gene>
    <name evidence="2" type="ORF">OHK93_007150</name>
</gene>
<feature type="region of interest" description="Disordered" evidence="1">
    <location>
        <begin position="164"/>
        <end position="247"/>
    </location>
</feature>
<evidence type="ECO:0000256" key="1">
    <source>
        <dbReference type="SAM" id="MobiDB-lite"/>
    </source>
</evidence>
<organism evidence="2 3">
    <name type="scientific">Ramalina farinacea</name>
    <dbReference type="NCBI Taxonomy" id="258253"/>
    <lineage>
        <taxon>Eukaryota</taxon>
        <taxon>Fungi</taxon>
        <taxon>Dikarya</taxon>
        <taxon>Ascomycota</taxon>
        <taxon>Pezizomycotina</taxon>
        <taxon>Lecanoromycetes</taxon>
        <taxon>OSLEUM clade</taxon>
        <taxon>Lecanoromycetidae</taxon>
        <taxon>Lecanorales</taxon>
        <taxon>Lecanorineae</taxon>
        <taxon>Ramalinaceae</taxon>
        <taxon>Ramalina</taxon>
    </lineage>
</organism>
<evidence type="ECO:0000313" key="3">
    <source>
        <dbReference type="Proteomes" id="UP001161017"/>
    </source>
</evidence>
<keyword evidence="3" id="KW-1185">Reference proteome</keyword>
<dbReference type="Proteomes" id="UP001161017">
    <property type="component" value="Unassembled WGS sequence"/>
</dbReference>
<dbReference type="EMBL" id="JAPUFD010000006">
    <property type="protein sequence ID" value="MDI1487877.1"/>
    <property type="molecule type" value="Genomic_DNA"/>
</dbReference>
<accession>A0AA43TXC5</accession>
<feature type="compositionally biased region" description="Basic and acidic residues" evidence="1">
    <location>
        <begin position="70"/>
        <end position="83"/>
    </location>
</feature>
<name>A0AA43TXC5_9LECA</name>
<feature type="region of interest" description="Disordered" evidence="1">
    <location>
        <begin position="56"/>
        <end position="88"/>
    </location>
</feature>
<feature type="region of interest" description="Disordered" evidence="1">
    <location>
        <begin position="291"/>
        <end position="317"/>
    </location>
</feature>
<feature type="compositionally biased region" description="Low complexity" evidence="1">
    <location>
        <begin position="293"/>
        <end position="311"/>
    </location>
</feature>
<dbReference type="AlphaFoldDB" id="A0AA43TXC5"/>